<feature type="transmembrane region" description="Helical" evidence="1">
    <location>
        <begin position="107"/>
        <end position="138"/>
    </location>
</feature>
<keyword evidence="3" id="KW-1185">Reference proteome</keyword>
<feature type="transmembrane region" description="Helical" evidence="1">
    <location>
        <begin position="239"/>
        <end position="262"/>
    </location>
</feature>
<evidence type="ECO:0000313" key="2">
    <source>
        <dbReference type="EMBL" id="MBM7714781.1"/>
    </source>
</evidence>
<feature type="transmembrane region" description="Helical" evidence="1">
    <location>
        <begin position="66"/>
        <end position="86"/>
    </location>
</feature>
<feature type="transmembrane region" description="Helical" evidence="1">
    <location>
        <begin position="158"/>
        <end position="184"/>
    </location>
</feature>
<dbReference type="EMBL" id="JAFBFH010000009">
    <property type="protein sequence ID" value="MBM7714781.1"/>
    <property type="molecule type" value="Genomic_DNA"/>
</dbReference>
<name>A0ABS2R880_9BACI</name>
<reference evidence="2 3" key="1">
    <citation type="submission" date="2021-01" db="EMBL/GenBank/DDBJ databases">
        <title>Genomic Encyclopedia of Type Strains, Phase IV (KMG-IV): sequencing the most valuable type-strain genomes for metagenomic binning, comparative biology and taxonomic classification.</title>
        <authorList>
            <person name="Goeker M."/>
        </authorList>
    </citation>
    <scope>NUCLEOTIDE SEQUENCE [LARGE SCALE GENOMIC DNA]</scope>
    <source>
        <strain evidence="2 3">DSM 105453</strain>
    </source>
</reference>
<evidence type="ECO:0000313" key="3">
    <source>
        <dbReference type="Proteomes" id="UP000823485"/>
    </source>
</evidence>
<keyword evidence="1" id="KW-1133">Transmembrane helix</keyword>
<gene>
    <name evidence="2" type="ORF">JOC94_001753</name>
</gene>
<dbReference type="RefSeq" id="WP_077110121.1">
    <property type="nucleotide sequence ID" value="NZ_JAFBFH010000009.1"/>
</dbReference>
<proteinExistence type="predicted"/>
<feature type="transmembrane region" description="Helical" evidence="1">
    <location>
        <begin position="191"/>
        <end position="219"/>
    </location>
</feature>
<feature type="transmembrane region" description="Helical" evidence="1">
    <location>
        <begin position="12"/>
        <end position="30"/>
    </location>
</feature>
<accession>A0ABS2R880</accession>
<dbReference type="Proteomes" id="UP000823485">
    <property type="component" value="Unassembled WGS sequence"/>
</dbReference>
<evidence type="ECO:0000256" key="1">
    <source>
        <dbReference type="SAM" id="Phobius"/>
    </source>
</evidence>
<keyword evidence="1" id="KW-0472">Membrane</keyword>
<keyword evidence="1" id="KW-0812">Transmembrane</keyword>
<sequence length="276" mass="31262">MMPFEIAKYLRHCWKRLAVVTGILILNAIFNKKNVYTLLELLDLIPEGAVLTVQDYIVGLFNSAQFVMFFIFPVLFAVLIADLITADFDDGFIYLILSRLESRFHYLITKCAIVFLMAIIFTCLVVITALFVVAVFRIPFSGETYHYLFLADQRASSIMTYVMILTTFILGLTFIGMLTLVISVYTRGAGIAVAVIILLGFIHNIFYVLGSPFLLWLPFTQYVVGMHANYAPFGISVPYFTNAFSSAYLIIGIIFSFGLMMWKIRSSDINKVRTSK</sequence>
<organism evidence="2 3">
    <name type="scientific">Siminovitchia thermophila</name>
    <dbReference type="NCBI Taxonomy" id="1245522"/>
    <lineage>
        <taxon>Bacteria</taxon>
        <taxon>Bacillati</taxon>
        <taxon>Bacillota</taxon>
        <taxon>Bacilli</taxon>
        <taxon>Bacillales</taxon>
        <taxon>Bacillaceae</taxon>
        <taxon>Siminovitchia</taxon>
    </lineage>
</organism>
<comment type="caution">
    <text evidence="2">The sequence shown here is derived from an EMBL/GenBank/DDBJ whole genome shotgun (WGS) entry which is preliminary data.</text>
</comment>
<protein>
    <submittedName>
        <fullName evidence="2">ABC-type transport system involved in multi-copper enzyme maturation permease subunit</fullName>
    </submittedName>
</protein>